<keyword evidence="6 7" id="KW-0472">Membrane</keyword>
<dbReference type="PANTHER" id="PTHR43163:SF6">
    <property type="entry name" value="DIPEPTIDE TRANSPORT SYSTEM PERMEASE PROTEIN DPPB-RELATED"/>
    <property type="match status" value="1"/>
</dbReference>
<dbReference type="CDD" id="cd06261">
    <property type="entry name" value="TM_PBP2"/>
    <property type="match status" value="1"/>
</dbReference>
<comment type="caution">
    <text evidence="9">The sequence shown here is derived from an EMBL/GenBank/DDBJ whole genome shotgun (WGS) entry which is preliminary data.</text>
</comment>
<dbReference type="EMBL" id="VWPK01000014">
    <property type="protein sequence ID" value="KAA5612139.1"/>
    <property type="molecule type" value="Genomic_DNA"/>
</dbReference>
<reference evidence="9 10" key="1">
    <citation type="submission" date="2019-09" db="EMBL/GenBank/DDBJ databases">
        <title>Genome sequence of Rhodovastum atsumiense, a diverse member of the Acetobacteraceae family of non-sulfur purple photosynthetic bacteria.</title>
        <authorList>
            <person name="Meyer T."/>
            <person name="Kyndt J."/>
        </authorList>
    </citation>
    <scope>NUCLEOTIDE SEQUENCE [LARGE SCALE GENOMIC DNA]</scope>
    <source>
        <strain evidence="9 10">DSM 21279</strain>
    </source>
</reference>
<feature type="transmembrane region" description="Helical" evidence="7">
    <location>
        <begin position="179"/>
        <end position="199"/>
    </location>
</feature>
<evidence type="ECO:0000256" key="3">
    <source>
        <dbReference type="ARBA" id="ARBA00022475"/>
    </source>
</evidence>
<feature type="transmembrane region" description="Helical" evidence="7">
    <location>
        <begin position="107"/>
        <end position="131"/>
    </location>
</feature>
<dbReference type="PANTHER" id="PTHR43163">
    <property type="entry name" value="DIPEPTIDE TRANSPORT SYSTEM PERMEASE PROTEIN DPPB-RELATED"/>
    <property type="match status" value="1"/>
</dbReference>
<comment type="subcellular location">
    <subcellularLocation>
        <location evidence="1 7">Cell membrane</location>
        <topology evidence="1 7">Multi-pass membrane protein</topology>
    </subcellularLocation>
</comment>
<feature type="domain" description="ABC transmembrane type-1" evidence="8">
    <location>
        <begin position="103"/>
        <end position="303"/>
    </location>
</feature>
<protein>
    <submittedName>
        <fullName evidence="9">ABC transporter permease</fullName>
    </submittedName>
</protein>
<dbReference type="Proteomes" id="UP000325255">
    <property type="component" value="Unassembled WGS sequence"/>
</dbReference>
<gene>
    <name evidence="9" type="ORF">F1189_10755</name>
</gene>
<dbReference type="Gene3D" id="1.10.3720.10">
    <property type="entry name" value="MetI-like"/>
    <property type="match status" value="1"/>
</dbReference>
<organism evidence="9 10">
    <name type="scientific">Rhodovastum atsumiense</name>
    <dbReference type="NCBI Taxonomy" id="504468"/>
    <lineage>
        <taxon>Bacteria</taxon>
        <taxon>Pseudomonadati</taxon>
        <taxon>Pseudomonadota</taxon>
        <taxon>Alphaproteobacteria</taxon>
        <taxon>Acetobacterales</taxon>
        <taxon>Acetobacteraceae</taxon>
        <taxon>Rhodovastum</taxon>
    </lineage>
</organism>
<keyword evidence="4 7" id="KW-0812">Transmembrane</keyword>
<dbReference type="GO" id="GO:0055085">
    <property type="term" value="P:transmembrane transport"/>
    <property type="evidence" value="ECO:0007669"/>
    <property type="project" value="InterPro"/>
</dbReference>
<feature type="transmembrane region" description="Helical" evidence="7">
    <location>
        <begin position="226"/>
        <end position="251"/>
    </location>
</feature>
<keyword evidence="3" id="KW-1003">Cell membrane</keyword>
<feature type="transmembrane region" description="Helical" evidence="7">
    <location>
        <begin position="138"/>
        <end position="159"/>
    </location>
</feature>
<dbReference type="AlphaFoldDB" id="A0A5M6IW13"/>
<evidence type="ECO:0000256" key="1">
    <source>
        <dbReference type="ARBA" id="ARBA00004651"/>
    </source>
</evidence>
<keyword evidence="5 7" id="KW-1133">Transmembrane helix</keyword>
<evidence type="ECO:0000256" key="7">
    <source>
        <dbReference type="RuleBase" id="RU363032"/>
    </source>
</evidence>
<dbReference type="InterPro" id="IPR035906">
    <property type="entry name" value="MetI-like_sf"/>
</dbReference>
<dbReference type="InterPro" id="IPR000515">
    <property type="entry name" value="MetI-like"/>
</dbReference>
<accession>A0A5M6IW13</accession>
<dbReference type="Pfam" id="PF00528">
    <property type="entry name" value="BPD_transp_1"/>
    <property type="match status" value="1"/>
</dbReference>
<comment type="similarity">
    <text evidence="7">Belongs to the binding-protein-dependent transport system permease family.</text>
</comment>
<name>A0A5M6IW13_9PROT</name>
<dbReference type="SUPFAM" id="SSF161098">
    <property type="entry name" value="MetI-like"/>
    <property type="match status" value="1"/>
</dbReference>
<dbReference type="OrthoDB" id="9805855at2"/>
<evidence type="ECO:0000256" key="5">
    <source>
        <dbReference type="ARBA" id="ARBA00022989"/>
    </source>
</evidence>
<evidence type="ECO:0000256" key="2">
    <source>
        <dbReference type="ARBA" id="ARBA00022448"/>
    </source>
</evidence>
<dbReference type="GO" id="GO:0005886">
    <property type="term" value="C:plasma membrane"/>
    <property type="evidence" value="ECO:0007669"/>
    <property type="project" value="UniProtKB-SubCell"/>
</dbReference>
<evidence type="ECO:0000313" key="10">
    <source>
        <dbReference type="Proteomes" id="UP000325255"/>
    </source>
</evidence>
<feature type="transmembrane region" description="Helical" evidence="7">
    <location>
        <begin position="284"/>
        <end position="306"/>
    </location>
</feature>
<proteinExistence type="inferred from homology"/>
<evidence type="ECO:0000256" key="6">
    <source>
        <dbReference type="ARBA" id="ARBA00023136"/>
    </source>
</evidence>
<evidence type="ECO:0000259" key="8">
    <source>
        <dbReference type="PROSITE" id="PS50928"/>
    </source>
</evidence>
<evidence type="ECO:0000313" key="9">
    <source>
        <dbReference type="EMBL" id="KAA5612139.1"/>
    </source>
</evidence>
<sequence length="319" mass="33361">MPPPPLARAGLRLAHSAVVLWAAFTLSFLILYVLPSDPVSIMLNQAEQSMAAAAQVAALRAEYHLDQPLVVQYGLALWRALHLDFGRSIQSGQPVAALLAQAMPATAALAGAALSLALLTGTAIALLASLAGGPARRLLHALPAVGISMPTFWVGLVLLEWLSFRLTLFPAMDDGGARALVLPAVTLAVPTAAVIAQVLGRSLAGVWRQPFIEAIRAKGLTRLRMLFVHVLPNAAVPLLTMAGVIAGHLLAGAVVTETVFSREGIGRLAQGAVAAKDIPMVQGVVVLAAVVFVGVNLMVDLLYPLLDPRIGLARRTGRP</sequence>
<evidence type="ECO:0000256" key="4">
    <source>
        <dbReference type="ARBA" id="ARBA00022692"/>
    </source>
</evidence>
<dbReference type="PROSITE" id="PS50928">
    <property type="entry name" value="ABC_TM1"/>
    <property type="match status" value="1"/>
</dbReference>
<keyword evidence="10" id="KW-1185">Reference proteome</keyword>
<dbReference type="RefSeq" id="WP_150040746.1">
    <property type="nucleotide sequence ID" value="NZ_OW485601.1"/>
</dbReference>
<feature type="transmembrane region" description="Helical" evidence="7">
    <location>
        <begin position="12"/>
        <end position="34"/>
    </location>
</feature>
<keyword evidence="2 7" id="KW-0813">Transport</keyword>